<gene>
    <name evidence="4" type="ORF">SSLN_LOCUS2459</name>
</gene>
<proteinExistence type="predicted"/>
<dbReference type="InterPro" id="IPR036236">
    <property type="entry name" value="Znf_C2H2_sf"/>
</dbReference>
<dbReference type="SUPFAM" id="SSF57667">
    <property type="entry name" value="beta-beta-alpha zinc fingers"/>
    <property type="match status" value="1"/>
</dbReference>
<reference evidence="4 5" key="2">
    <citation type="submission" date="2018-11" db="EMBL/GenBank/DDBJ databases">
        <authorList>
            <consortium name="Pathogen Informatics"/>
        </authorList>
    </citation>
    <scope>NUCLEOTIDE SEQUENCE [LARGE SCALE GENOMIC DNA]</scope>
    <source>
        <strain evidence="4 5">NST_G2</strain>
    </source>
</reference>
<sequence>MPHCPRSPTTSSLLHPLRRSRRKKQPYPTPTTSVTTSNTTIDPGACDGDSVLTCRHCDRTFTSHIYLVGHLRIHRTESDELVPGTPTHNRDCHLQYPQSPAHSLIAWA</sequence>
<dbReference type="Proteomes" id="UP000275846">
    <property type="component" value="Unassembled WGS sequence"/>
</dbReference>
<evidence type="ECO:0000256" key="2">
    <source>
        <dbReference type="SAM" id="MobiDB-lite"/>
    </source>
</evidence>
<evidence type="ECO:0000256" key="1">
    <source>
        <dbReference type="PROSITE-ProRule" id="PRU00042"/>
    </source>
</evidence>
<dbReference type="WBParaSite" id="SSLN_0000254601-mRNA-1">
    <property type="protein sequence ID" value="SSLN_0000254601-mRNA-1"/>
    <property type="gene ID" value="SSLN_0000254601"/>
</dbReference>
<evidence type="ECO:0000313" key="6">
    <source>
        <dbReference type="WBParaSite" id="SSLN_0000254601-mRNA-1"/>
    </source>
</evidence>
<dbReference type="PROSITE" id="PS50157">
    <property type="entry name" value="ZINC_FINGER_C2H2_2"/>
    <property type="match status" value="1"/>
</dbReference>
<dbReference type="GO" id="GO:0008270">
    <property type="term" value="F:zinc ion binding"/>
    <property type="evidence" value="ECO:0007669"/>
    <property type="project" value="UniProtKB-KW"/>
</dbReference>
<organism evidence="6">
    <name type="scientific">Schistocephalus solidus</name>
    <name type="common">Tapeworm</name>
    <dbReference type="NCBI Taxonomy" id="70667"/>
    <lineage>
        <taxon>Eukaryota</taxon>
        <taxon>Metazoa</taxon>
        <taxon>Spiralia</taxon>
        <taxon>Lophotrochozoa</taxon>
        <taxon>Platyhelminthes</taxon>
        <taxon>Cestoda</taxon>
        <taxon>Eucestoda</taxon>
        <taxon>Diphyllobothriidea</taxon>
        <taxon>Diphyllobothriidae</taxon>
        <taxon>Schistocephalus</taxon>
    </lineage>
</organism>
<dbReference type="PROSITE" id="PS00028">
    <property type="entry name" value="ZINC_FINGER_C2H2_1"/>
    <property type="match status" value="1"/>
</dbReference>
<dbReference type="Gene3D" id="3.30.160.60">
    <property type="entry name" value="Classic Zinc Finger"/>
    <property type="match status" value="1"/>
</dbReference>
<dbReference type="InterPro" id="IPR013087">
    <property type="entry name" value="Znf_C2H2_type"/>
</dbReference>
<keyword evidence="1" id="KW-0862">Zinc</keyword>
<dbReference type="EMBL" id="UYSU01032257">
    <property type="protein sequence ID" value="VDL88844.1"/>
    <property type="molecule type" value="Genomic_DNA"/>
</dbReference>
<feature type="compositionally biased region" description="Basic residues" evidence="2">
    <location>
        <begin position="16"/>
        <end position="25"/>
    </location>
</feature>
<evidence type="ECO:0000313" key="4">
    <source>
        <dbReference type="EMBL" id="VDL88844.1"/>
    </source>
</evidence>
<feature type="region of interest" description="Disordered" evidence="2">
    <location>
        <begin position="1"/>
        <end position="42"/>
    </location>
</feature>
<feature type="compositionally biased region" description="Low complexity" evidence="2">
    <location>
        <begin position="30"/>
        <end position="40"/>
    </location>
</feature>
<keyword evidence="1" id="KW-0479">Metal-binding</keyword>
<keyword evidence="5" id="KW-1185">Reference proteome</keyword>
<name>A0A183SE11_SCHSO</name>
<evidence type="ECO:0000313" key="5">
    <source>
        <dbReference type="Proteomes" id="UP000275846"/>
    </source>
</evidence>
<evidence type="ECO:0000259" key="3">
    <source>
        <dbReference type="PROSITE" id="PS50157"/>
    </source>
</evidence>
<protein>
    <submittedName>
        <fullName evidence="6">C2H2-type domain-containing protein</fullName>
    </submittedName>
</protein>
<accession>A0A183SE11</accession>
<keyword evidence="1" id="KW-0863">Zinc-finger</keyword>
<reference evidence="6" key="1">
    <citation type="submission" date="2016-06" db="UniProtKB">
        <authorList>
            <consortium name="WormBaseParasite"/>
        </authorList>
    </citation>
    <scope>IDENTIFICATION</scope>
</reference>
<feature type="domain" description="C2H2-type" evidence="3">
    <location>
        <begin position="52"/>
        <end position="79"/>
    </location>
</feature>
<dbReference type="AlphaFoldDB" id="A0A183SE11"/>